<comment type="cofactor">
    <cofactor evidence="10">
        <name>K(+)</name>
        <dbReference type="ChEBI" id="CHEBI:29103"/>
    </cofactor>
    <text evidence="10">Binds 1 potassium ion per subunit.</text>
</comment>
<evidence type="ECO:0000256" key="2">
    <source>
        <dbReference type="ARBA" id="ARBA00022490"/>
    </source>
</evidence>
<dbReference type="SUPFAM" id="SSF52540">
    <property type="entry name" value="P-loop containing nucleoside triphosphate hydrolases"/>
    <property type="match status" value="1"/>
</dbReference>
<evidence type="ECO:0000313" key="14">
    <source>
        <dbReference type="Proteomes" id="UP000599024"/>
    </source>
</evidence>
<dbReference type="PROSITE" id="PS51709">
    <property type="entry name" value="G_TRME"/>
    <property type="match status" value="1"/>
</dbReference>
<protein>
    <recommendedName>
        <fullName evidence="10">tRNA modification GTPase MnmE</fullName>
        <ecNumber evidence="10">3.6.-.-</ecNumber>
    </recommendedName>
</protein>
<dbReference type="InterPro" id="IPR018948">
    <property type="entry name" value="GTP-bd_TrmE_N"/>
</dbReference>
<comment type="subunit">
    <text evidence="10">Homodimer. Heterotetramer of two MnmE and two MnmG subunits.</text>
</comment>
<feature type="binding site" evidence="10">
    <location>
        <begin position="280"/>
        <end position="283"/>
    </location>
    <ligand>
        <name>GTP</name>
        <dbReference type="ChEBI" id="CHEBI:37565"/>
    </ligand>
</feature>
<sequence>MFSQPLDSETIAAISTPPGSGGIGIIRISGPRALAILQLIFVPRDSSCRYKSHLLYYGRICDPIDQHIMDEVLAVFMAAPRTYTREDVVEIHCHGNFLVLQSILELILQHDVRLAEAGEFTKRAYLNGRMDLTQAEAVIDVLAAKTRKGLDLAVQQLAGALYERVDAIRRVLVEIRALVEVAIDFPDEDIEIVDYGHLADRLRTEVLAPLDILLRHADQGRIFREGVSVVIMGLPNVGKSSLLNTLLQEERALVTEIPGTTRDTIEEYVDIRGVPVRLVDTAGIRHGAEEVEEMGIRRAHEQMARADLVLFMVDLNRELSEADRELYAAVSHKPVVLVANKNDVVDGAGPNLSEFTCTGRSLVRISARTQQGIEELKHAIFTAVTGGREQWQEEACAPNVRHRQALVRARAAAELALDGVSVQQTSDLLAIDLQECLNQLDEIVGVTTTEDVLDVIFEQFCLGK</sequence>
<dbReference type="GO" id="GO:0002098">
    <property type="term" value="P:tRNA wobble uridine modification"/>
    <property type="evidence" value="ECO:0007669"/>
    <property type="project" value="TreeGrafter"/>
</dbReference>
<dbReference type="InterPro" id="IPR027417">
    <property type="entry name" value="P-loop_NTPase"/>
</dbReference>
<dbReference type="InterPro" id="IPR025867">
    <property type="entry name" value="MnmE_helical"/>
</dbReference>
<feature type="binding site" evidence="10">
    <location>
        <begin position="366"/>
        <end position="368"/>
    </location>
    <ligand>
        <name>GTP</name>
        <dbReference type="ChEBI" id="CHEBI:37565"/>
    </ligand>
</feature>
<feature type="binding site" evidence="10">
    <location>
        <position position="27"/>
    </location>
    <ligand>
        <name>(6S)-5-formyl-5,6,7,8-tetrahydrofolate</name>
        <dbReference type="ChEBI" id="CHEBI:57457"/>
    </ligand>
</feature>
<dbReference type="Gene3D" id="1.20.120.430">
    <property type="entry name" value="tRNA modification GTPase MnmE domain 2"/>
    <property type="match status" value="1"/>
</dbReference>
<proteinExistence type="inferred from homology"/>
<feature type="binding site" evidence="10">
    <location>
        <position position="129"/>
    </location>
    <ligand>
        <name>(6S)-5-formyl-5,6,7,8-tetrahydrofolate</name>
        <dbReference type="ChEBI" id="CHEBI:57457"/>
    </ligand>
</feature>
<evidence type="ECO:0000256" key="4">
    <source>
        <dbReference type="ARBA" id="ARBA00022723"/>
    </source>
</evidence>
<gene>
    <name evidence="10 13" type="primary">mnmE</name>
    <name evidence="10" type="synonym">trmE</name>
    <name evidence="13" type="ORF">H8E79_00275</name>
</gene>
<dbReference type="FunFam" id="3.40.50.300:FF:000494">
    <property type="entry name" value="tRNA modification GTPase MnmE"/>
    <property type="match status" value="1"/>
</dbReference>
<keyword evidence="5 10" id="KW-0547">Nucleotide-binding</keyword>
<dbReference type="NCBIfam" id="NF003661">
    <property type="entry name" value="PRK05291.1-3"/>
    <property type="match status" value="1"/>
</dbReference>
<name>A0A8J6TB35_9BACT</name>
<comment type="similarity">
    <text evidence="1 10 11">Belongs to the TRAFAC class TrmE-Era-EngA-EngB-Septin-like GTPase superfamily. TrmE GTPase family.</text>
</comment>
<dbReference type="Pfam" id="PF10396">
    <property type="entry name" value="TrmE_N"/>
    <property type="match status" value="1"/>
</dbReference>
<dbReference type="Gene3D" id="3.40.50.300">
    <property type="entry name" value="P-loop containing nucleotide triphosphate hydrolases"/>
    <property type="match status" value="1"/>
</dbReference>
<feature type="binding site" evidence="10">
    <location>
        <position position="255"/>
    </location>
    <ligand>
        <name>K(+)</name>
        <dbReference type="ChEBI" id="CHEBI:29103"/>
    </ligand>
</feature>
<dbReference type="GO" id="GO:0003924">
    <property type="term" value="F:GTPase activity"/>
    <property type="evidence" value="ECO:0007669"/>
    <property type="project" value="UniProtKB-UniRule"/>
</dbReference>
<reference evidence="13 14" key="1">
    <citation type="submission" date="2020-08" db="EMBL/GenBank/DDBJ databases">
        <title>Bridging the membrane lipid divide: bacteria of the FCB group superphylum have the potential to synthesize archaeal ether lipids.</title>
        <authorList>
            <person name="Villanueva L."/>
            <person name="Von Meijenfeldt F.A.B."/>
            <person name="Westbye A.B."/>
            <person name="Yadav S."/>
            <person name="Hopmans E.C."/>
            <person name="Dutilh B.E."/>
            <person name="Sinninghe Damste J.S."/>
        </authorList>
    </citation>
    <scope>NUCLEOTIDE SEQUENCE [LARGE SCALE GENOMIC DNA]</scope>
    <source>
        <strain evidence="13">NIOZ-UU81</strain>
    </source>
</reference>
<dbReference type="Pfam" id="PF01926">
    <property type="entry name" value="MMR_HSR1"/>
    <property type="match status" value="1"/>
</dbReference>
<evidence type="ECO:0000313" key="13">
    <source>
        <dbReference type="EMBL" id="MBC8207595.1"/>
    </source>
</evidence>
<evidence type="ECO:0000256" key="9">
    <source>
        <dbReference type="ARBA" id="ARBA00023134"/>
    </source>
</evidence>
<evidence type="ECO:0000256" key="6">
    <source>
        <dbReference type="ARBA" id="ARBA00022801"/>
    </source>
</evidence>
<evidence type="ECO:0000256" key="5">
    <source>
        <dbReference type="ARBA" id="ARBA00022741"/>
    </source>
</evidence>
<dbReference type="InterPro" id="IPR027266">
    <property type="entry name" value="TrmE/GcvT-like"/>
</dbReference>
<evidence type="ECO:0000256" key="10">
    <source>
        <dbReference type="HAMAP-Rule" id="MF_00379"/>
    </source>
</evidence>
<dbReference type="Pfam" id="PF12631">
    <property type="entry name" value="MnmE_helical"/>
    <property type="match status" value="1"/>
</dbReference>
<keyword evidence="7 10" id="KW-0460">Magnesium</keyword>
<dbReference type="EMBL" id="JACNLK010000005">
    <property type="protein sequence ID" value="MBC8207595.1"/>
    <property type="molecule type" value="Genomic_DNA"/>
</dbReference>
<dbReference type="InterPro" id="IPR031168">
    <property type="entry name" value="G_TrmE"/>
</dbReference>
<keyword evidence="2 10" id="KW-0963">Cytoplasm</keyword>
<feature type="binding site" evidence="10">
    <location>
        <position position="257"/>
    </location>
    <ligand>
        <name>K(+)</name>
        <dbReference type="ChEBI" id="CHEBI:29103"/>
    </ligand>
</feature>
<dbReference type="GO" id="GO:0005829">
    <property type="term" value="C:cytosol"/>
    <property type="evidence" value="ECO:0007669"/>
    <property type="project" value="TreeGrafter"/>
</dbReference>
<comment type="function">
    <text evidence="10">Exhibits a very high intrinsic GTPase hydrolysis rate. Involved in the addition of a carboxymethylaminomethyl (cmnm) group at the wobble position (U34) of certain tRNAs, forming tRNA-cmnm(5)s(2)U34.</text>
</comment>
<dbReference type="InterPro" id="IPR027368">
    <property type="entry name" value="MnmE_dom2"/>
</dbReference>
<evidence type="ECO:0000256" key="1">
    <source>
        <dbReference type="ARBA" id="ARBA00011043"/>
    </source>
</evidence>
<dbReference type="CDD" id="cd14858">
    <property type="entry name" value="TrmE_N"/>
    <property type="match status" value="1"/>
</dbReference>
<feature type="binding site" evidence="10">
    <location>
        <position position="90"/>
    </location>
    <ligand>
        <name>(6S)-5-formyl-5,6,7,8-tetrahydrofolate</name>
        <dbReference type="ChEBI" id="CHEBI:57457"/>
    </ligand>
</feature>
<dbReference type="AlphaFoldDB" id="A0A8J6TB35"/>
<dbReference type="NCBIfam" id="TIGR00231">
    <property type="entry name" value="small_GTP"/>
    <property type="match status" value="1"/>
</dbReference>
<evidence type="ECO:0000256" key="11">
    <source>
        <dbReference type="RuleBase" id="RU003313"/>
    </source>
</evidence>
<dbReference type="PANTHER" id="PTHR42714">
    <property type="entry name" value="TRNA MODIFICATION GTPASE GTPBP3"/>
    <property type="match status" value="1"/>
</dbReference>
<feature type="binding site" evidence="10">
    <location>
        <position position="240"/>
    </location>
    <ligand>
        <name>Mg(2+)</name>
        <dbReference type="ChEBI" id="CHEBI:18420"/>
    </ligand>
</feature>
<evidence type="ECO:0000259" key="12">
    <source>
        <dbReference type="PROSITE" id="PS51709"/>
    </source>
</evidence>
<comment type="subcellular location">
    <subcellularLocation>
        <location evidence="10">Cytoplasm</location>
    </subcellularLocation>
</comment>
<dbReference type="GO" id="GO:0005525">
    <property type="term" value="F:GTP binding"/>
    <property type="evidence" value="ECO:0007669"/>
    <property type="project" value="UniProtKB-UniRule"/>
</dbReference>
<dbReference type="GO" id="GO:0046872">
    <property type="term" value="F:metal ion binding"/>
    <property type="evidence" value="ECO:0007669"/>
    <property type="project" value="UniProtKB-KW"/>
</dbReference>
<dbReference type="InterPro" id="IPR006073">
    <property type="entry name" value="GTP-bd"/>
</dbReference>
<comment type="caution">
    <text evidence="13">The sequence shown here is derived from an EMBL/GenBank/DDBJ whole genome shotgun (WGS) entry which is preliminary data.</text>
</comment>
<dbReference type="EC" id="3.6.-.-" evidence="10"/>
<keyword evidence="8 10" id="KW-0630">Potassium</keyword>
<feature type="binding site" evidence="10">
    <location>
        <begin position="255"/>
        <end position="261"/>
    </location>
    <ligand>
        <name>GTP</name>
        <dbReference type="ChEBI" id="CHEBI:37565"/>
    </ligand>
</feature>
<dbReference type="InterPro" id="IPR005225">
    <property type="entry name" value="Small_GTP-bd"/>
</dbReference>
<dbReference type="PANTHER" id="PTHR42714:SF2">
    <property type="entry name" value="TRNA MODIFICATION GTPASE GTPBP3, MITOCHONDRIAL"/>
    <property type="match status" value="1"/>
</dbReference>
<dbReference type="CDD" id="cd04164">
    <property type="entry name" value="trmE"/>
    <property type="match status" value="1"/>
</dbReference>
<comment type="caution">
    <text evidence="10">Lacks conserved residue(s) required for the propagation of feature annotation.</text>
</comment>
<dbReference type="InterPro" id="IPR004520">
    <property type="entry name" value="GTPase_MnmE"/>
</dbReference>
<evidence type="ECO:0000256" key="3">
    <source>
        <dbReference type="ARBA" id="ARBA00022694"/>
    </source>
</evidence>
<feature type="binding site" evidence="10">
    <location>
        <position position="236"/>
    </location>
    <ligand>
        <name>K(+)</name>
        <dbReference type="ChEBI" id="CHEBI:29103"/>
    </ligand>
</feature>
<keyword evidence="9 10" id="KW-0342">GTP-binding</keyword>
<feature type="binding site" evidence="10">
    <location>
        <position position="464"/>
    </location>
    <ligand>
        <name>(6S)-5-formyl-5,6,7,8-tetrahydrofolate</name>
        <dbReference type="ChEBI" id="CHEBI:57457"/>
    </ligand>
</feature>
<organism evidence="13 14">
    <name type="scientific">Candidatus Desulfatifera sulfidica</name>
    <dbReference type="NCBI Taxonomy" id="2841691"/>
    <lineage>
        <taxon>Bacteria</taxon>
        <taxon>Pseudomonadati</taxon>
        <taxon>Thermodesulfobacteriota</taxon>
        <taxon>Desulfobulbia</taxon>
        <taxon>Desulfobulbales</taxon>
        <taxon>Desulfobulbaceae</taxon>
        <taxon>Candidatus Desulfatifera</taxon>
    </lineage>
</organism>
<feature type="binding site" evidence="10">
    <location>
        <position position="260"/>
    </location>
    <ligand>
        <name>K(+)</name>
        <dbReference type="ChEBI" id="CHEBI:29103"/>
    </ligand>
</feature>
<keyword evidence="4 10" id="KW-0479">Metal-binding</keyword>
<dbReference type="NCBIfam" id="TIGR00450">
    <property type="entry name" value="mnmE_trmE_thdF"/>
    <property type="match status" value="1"/>
</dbReference>
<feature type="binding site" evidence="10">
    <location>
        <begin position="236"/>
        <end position="241"/>
    </location>
    <ligand>
        <name>GTP</name>
        <dbReference type="ChEBI" id="CHEBI:37565"/>
    </ligand>
</feature>
<evidence type="ECO:0000256" key="7">
    <source>
        <dbReference type="ARBA" id="ARBA00022842"/>
    </source>
</evidence>
<dbReference type="GO" id="GO:0030488">
    <property type="term" value="P:tRNA methylation"/>
    <property type="evidence" value="ECO:0007669"/>
    <property type="project" value="TreeGrafter"/>
</dbReference>
<feature type="domain" description="TrmE-type G" evidence="12">
    <location>
        <begin position="226"/>
        <end position="385"/>
    </location>
</feature>
<dbReference type="FunFam" id="3.30.1360.120:FF:000003">
    <property type="entry name" value="tRNA modification GTPase MnmE"/>
    <property type="match status" value="1"/>
</dbReference>
<feature type="binding site" evidence="10">
    <location>
        <position position="261"/>
    </location>
    <ligand>
        <name>Mg(2+)</name>
        <dbReference type="ChEBI" id="CHEBI:18420"/>
    </ligand>
</feature>
<dbReference type="PRINTS" id="PR00449">
    <property type="entry name" value="RASTRNSFRMNG"/>
</dbReference>
<accession>A0A8J6TB35</accession>
<dbReference type="Proteomes" id="UP000599024">
    <property type="component" value="Unassembled WGS sequence"/>
</dbReference>
<keyword evidence="3 10" id="KW-0819">tRNA processing</keyword>
<dbReference type="HAMAP" id="MF_00379">
    <property type="entry name" value="GTPase_MnmE"/>
    <property type="match status" value="1"/>
</dbReference>
<keyword evidence="6 10" id="KW-0378">Hydrolase</keyword>
<dbReference type="Gene3D" id="3.30.1360.120">
    <property type="entry name" value="Probable tRNA modification gtpase trme, domain 1"/>
    <property type="match status" value="1"/>
</dbReference>
<evidence type="ECO:0000256" key="8">
    <source>
        <dbReference type="ARBA" id="ARBA00022958"/>
    </source>
</evidence>
<dbReference type="GO" id="GO:0042802">
    <property type="term" value="F:identical protein binding"/>
    <property type="evidence" value="ECO:0007669"/>
    <property type="project" value="UniProtKB-ARBA"/>
</dbReference>